<feature type="transmembrane region" description="Helical" evidence="6">
    <location>
        <begin position="457"/>
        <end position="484"/>
    </location>
</feature>
<accession>A0AAV5B1Z7</accession>
<organism evidence="7 8">
    <name type="scientific">Granulimonas faecalis</name>
    <dbReference type="NCBI Taxonomy" id="2894155"/>
    <lineage>
        <taxon>Bacteria</taxon>
        <taxon>Bacillati</taxon>
        <taxon>Actinomycetota</taxon>
        <taxon>Coriobacteriia</taxon>
        <taxon>Coriobacteriales</taxon>
        <taxon>Kribbibacteriaceae</taxon>
        <taxon>Granulimonas</taxon>
    </lineage>
</organism>
<evidence type="ECO:0000313" key="8">
    <source>
        <dbReference type="Proteomes" id="UP001055025"/>
    </source>
</evidence>
<feature type="transmembrane region" description="Helical" evidence="6">
    <location>
        <begin position="20"/>
        <end position="38"/>
    </location>
</feature>
<keyword evidence="5 6" id="KW-0472">Membrane</keyword>
<evidence type="ECO:0000256" key="2">
    <source>
        <dbReference type="ARBA" id="ARBA00022448"/>
    </source>
</evidence>
<proteinExistence type="predicted"/>
<keyword evidence="8" id="KW-1185">Reference proteome</keyword>
<feature type="transmembrane region" description="Helical" evidence="6">
    <location>
        <begin position="255"/>
        <end position="274"/>
    </location>
</feature>
<dbReference type="GO" id="GO:0016020">
    <property type="term" value="C:membrane"/>
    <property type="evidence" value="ECO:0007669"/>
    <property type="project" value="UniProtKB-SubCell"/>
</dbReference>
<dbReference type="PANTHER" id="PTHR31645:SF0">
    <property type="entry name" value="OLIGOPEPTIDE TRANSPORTER YGL114W-RELATED"/>
    <property type="match status" value="1"/>
</dbReference>
<name>A0AAV5B1Z7_9ACTN</name>
<comment type="caution">
    <text evidence="7">The sequence shown here is derived from an EMBL/GenBank/DDBJ whole genome shotgun (WGS) entry which is preliminary data.</text>
</comment>
<evidence type="ECO:0000256" key="5">
    <source>
        <dbReference type="ARBA" id="ARBA00023136"/>
    </source>
</evidence>
<sequence length="563" mass="56579">MHPETSQSPRAGRALTPRALVIGSVGSAVLTASSMFIALKMGALPWPIVFAALASVVTLRALGSRDLHEANVCHAAMSAGAMVAGGLAFTLPGLWMLGPQYQVTFPQVLLCALSGTALGLVASAVLQPYFIRERRLAYPVGLSAADTLRACDGSQGKDAPVLFGSMGLAALYAFVRDNLGALPSVLGFGGVIPGVTLGVYNSPMMAAMGFVVGVVPALVWFAGAVLGTVVVAWALPALGVIAAADAPSIQTSLGLGLMLGVGGGAVVSGLVPVVKARLAGGAGAAPRPDAAEERRRLSVPRSAVALAMAVVAVVACVGLGLGPLPSVVVILGAWFSVYLSAWLTGTMGINPMEIFGVLVLLLVRIAFAGLSMETLFLGAAVVAVACGIVGDVMNDLKAGDALDTDPRDQFAGMAVGGLVGAVVASLMLMALAGAYGPEAFGPEATGADTFVAAQASVVATMAGGIPHVGVFFGALAAGFVMALLKLPVMTLGLGVYLPFHMSASAGLGALVRIVVEHRHRDDDPEAKAAREARWQAAASGLLGGESLVGVVTAFVAVALMLAG</sequence>
<protein>
    <submittedName>
        <fullName evidence="7">Oligopeptide transporter, OPT family protein</fullName>
    </submittedName>
</protein>
<feature type="transmembrane region" description="Helical" evidence="6">
    <location>
        <begin position="410"/>
        <end position="436"/>
    </location>
</feature>
<comment type="subcellular location">
    <subcellularLocation>
        <location evidence="1">Membrane</location>
        <topology evidence="1">Multi-pass membrane protein</topology>
    </subcellularLocation>
</comment>
<keyword evidence="4 6" id="KW-1133">Transmembrane helix</keyword>
<dbReference type="RefSeq" id="WP_251173195.1">
    <property type="nucleotide sequence ID" value="NZ_BQKC01000001.1"/>
</dbReference>
<feature type="transmembrane region" description="Helical" evidence="6">
    <location>
        <begin position="536"/>
        <end position="562"/>
    </location>
</feature>
<feature type="transmembrane region" description="Helical" evidence="6">
    <location>
        <begin position="75"/>
        <end position="98"/>
    </location>
</feature>
<dbReference type="EMBL" id="BQKC01000001">
    <property type="protein sequence ID" value="GJM55537.1"/>
    <property type="molecule type" value="Genomic_DNA"/>
</dbReference>
<feature type="transmembrane region" description="Helical" evidence="6">
    <location>
        <begin position="181"/>
        <end position="200"/>
    </location>
</feature>
<feature type="transmembrane region" description="Helical" evidence="6">
    <location>
        <begin position="496"/>
        <end position="515"/>
    </location>
</feature>
<dbReference type="InterPro" id="IPR004813">
    <property type="entry name" value="OPT"/>
</dbReference>
<dbReference type="Pfam" id="PF03169">
    <property type="entry name" value="OPT"/>
    <property type="match status" value="1"/>
</dbReference>
<feature type="transmembrane region" description="Helical" evidence="6">
    <location>
        <begin position="303"/>
        <end position="321"/>
    </location>
</feature>
<keyword evidence="2" id="KW-0813">Transport</keyword>
<evidence type="ECO:0000256" key="1">
    <source>
        <dbReference type="ARBA" id="ARBA00004141"/>
    </source>
</evidence>
<dbReference type="Proteomes" id="UP001055025">
    <property type="component" value="Unassembled WGS sequence"/>
</dbReference>
<reference evidence="7" key="1">
    <citation type="journal article" date="2022" name="Int. J. Syst. Evol. Microbiol.">
        <title>Granulimonas faecalis gen. nov., sp. nov., and Leptogranulimonas caecicola gen. nov., sp. nov., novel lactate-producing Atopobiaceae bacteria isolated from mouse intestines, and an emended description of the family Atopobiaceae.</title>
        <authorList>
            <person name="Morinaga K."/>
            <person name="Kusada H."/>
            <person name="Sakamoto S."/>
            <person name="Murakami T."/>
            <person name="Toyoda A."/>
            <person name="Mori H."/>
            <person name="Meng X.Y."/>
            <person name="Takashino M."/>
            <person name="Murotomi K."/>
            <person name="Tamaki H."/>
        </authorList>
    </citation>
    <scope>NUCLEOTIDE SEQUENCE</scope>
    <source>
        <strain evidence="7">OPF53</strain>
    </source>
</reference>
<evidence type="ECO:0000256" key="3">
    <source>
        <dbReference type="ARBA" id="ARBA00022692"/>
    </source>
</evidence>
<feature type="transmembrane region" description="Helical" evidence="6">
    <location>
        <begin position="207"/>
        <end position="235"/>
    </location>
</feature>
<dbReference type="GO" id="GO:0035673">
    <property type="term" value="F:oligopeptide transmembrane transporter activity"/>
    <property type="evidence" value="ECO:0007669"/>
    <property type="project" value="InterPro"/>
</dbReference>
<dbReference type="PANTHER" id="PTHR31645">
    <property type="entry name" value="OLIGOPEPTIDE TRANSPORTER YGL114W-RELATED"/>
    <property type="match status" value="1"/>
</dbReference>
<keyword evidence="3 6" id="KW-0812">Transmembrane</keyword>
<dbReference type="AlphaFoldDB" id="A0AAV5B1Z7"/>
<gene>
    <name evidence="7" type="ORF">ATOP_11920</name>
</gene>
<evidence type="ECO:0000313" key="7">
    <source>
        <dbReference type="EMBL" id="GJM55537.1"/>
    </source>
</evidence>
<evidence type="ECO:0000256" key="4">
    <source>
        <dbReference type="ARBA" id="ARBA00022989"/>
    </source>
</evidence>
<feature type="transmembrane region" description="Helical" evidence="6">
    <location>
        <begin position="159"/>
        <end position="175"/>
    </location>
</feature>
<feature type="transmembrane region" description="Helical" evidence="6">
    <location>
        <begin position="357"/>
        <end position="390"/>
    </location>
</feature>
<feature type="transmembrane region" description="Helical" evidence="6">
    <location>
        <begin position="44"/>
        <end position="63"/>
    </location>
</feature>
<feature type="transmembrane region" description="Helical" evidence="6">
    <location>
        <begin position="104"/>
        <end position="126"/>
    </location>
</feature>
<dbReference type="InterPro" id="IPR045035">
    <property type="entry name" value="YSL-like"/>
</dbReference>
<evidence type="ECO:0000256" key="6">
    <source>
        <dbReference type="SAM" id="Phobius"/>
    </source>
</evidence>